<dbReference type="Proteomes" id="UP001180020">
    <property type="component" value="Unassembled WGS sequence"/>
</dbReference>
<evidence type="ECO:0000256" key="1">
    <source>
        <dbReference type="SAM" id="Phobius"/>
    </source>
</evidence>
<feature type="transmembrane region" description="Helical" evidence="1">
    <location>
        <begin position="62"/>
        <end position="84"/>
    </location>
</feature>
<reference evidence="2" key="2">
    <citation type="submission" date="2023-06" db="EMBL/GenBank/DDBJ databases">
        <authorList>
            <person name="Ma L."/>
            <person name="Liu K.-W."/>
            <person name="Li Z."/>
            <person name="Hsiao Y.-Y."/>
            <person name="Qi Y."/>
            <person name="Fu T."/>
            <person name="Tang G."/>
            <person name="Zhang D."/>
            <person name="Sun W.-H."/>
            <person name="Liu D.-K."/>
            <person name="Li Y."/>
            <person name="Chen G.-Z."/>
            <person name="Liu X.-D."/>
            <person name="Liao X.-Y."/>
            <person name="Jiang Y.-T."/>
            <person name="Yu X."/>
            <person name="Hao Y."/>
            <person name="Huang J."/>
            <person name="Zhao X.-W."/>
            <person name="Ke S."/>
            <person name="Chen Y.-Y."/>
            <person name="Wu W.-L."/>
            <person name="Hsu J.-L."/>
            <person name="Lin Y.-F."/>
            <person name="Huang M.-D."/>
            <person name="Li C.-Y."/>
            <person name="Huang L."/>
            <person name="Wang Z.-W."/>
            <person name="Zhao X."/>
            <person name="Zhong W.-Y."/>
            <person name="Peng D.-H."/>
            <person name="Ahmad S."/>
            <person name="Lan S."/>
            <person name="Zhang J.-S."/>
            <person name="Tsai W.-C."/>
            <person name="Van De Peer Y."/>
            <person name="Liu Z.-J."/>
        </authorList>
    </citation>
    <scope>NUCLEOTIDE SEQUENCE</scope>
    <source>
        <strain evidence="2">CP</strain>
        <tissue evidence="2">Leaves</tissue>
    </source>
</reference>
<evidence type="ECO:0000313" key="2">
    <source>
        <dbReference type="EMBL" id="KAK1319383.1"/>
    </source>
</evidence>
<feature type="transmembrane region" description="Helical" evidence="1">
    <location>
        <begin position="91"/>
        <end position="109"/>
    </location>
</feature>
<keyword evidence="1" id="KW-0472">Membrane</keyword>
<keyword evidence="1" id="KW-0812">Transmembrane</keyword>
<dbReference type="AlphaFoldDB" id="A0AAV9F2S5"/>
<keyword evidence="3" id="KW-1185">Reference proteome</keyword>
<reference evidence="2" key="1">
    <citation type="journal article" date="2023" name="Nat. Commun.">
        <title>Diploid and tetraploid genomes of Acorus and the evolution of monocots.</title>
        <authorList>
            <person name="Ma L."/>
            <person name="Liu K.W."/>
            <person name="Li Z."/>
            <person name="Hsiao Y.Y."/>
            <person name="Qi Y."/>
            <person name="Fu T."/>
            <person name="Tang G.D."/>
            <person name="Zhang D."/>
            <person name="Sun W.H."/>
            <person name="Liu D.K."/>
            <person name="Li Y."/>
            <person name="Chen G.Z."/>
            <person name="Liu X.D."/>
            <person name="Liao X.Y."/>
            <person name="Jiang Y.T."/>
            <person name="Yu X."/>
            <person name="Hao Y."/>
            <person name="Huang J."/>
            <person name="Zhao X.W."/>
            <person name="Ke S."/>
            <person name="Chen Y.Y."/>
            <person name="Wu W.L."/>
            <person name="Hsu J.L."/>
            <person name="Lin Y.F."/>
            <person name="Huang M.D."/>
            <person name="Li C.Y."/>
            <person name="Huang L."/>
            <person name="Wang Z.W."/>
            <person name="Zhao X."/>
            <person name="Zhong W.Y."/>
            <person name="Peng D.H."/>
            <person name="Ahmad S."/>
            <person name="Lan S."/>
            <person name="Zhang J.S."/>
            <person name="Tsai W.C."/>
            <person name="Van de Peer Y."/>
            <person name="Liu Z.J."/>
        </authorList>
    </citation>
    <scope>NUCLEOTIDE SEQUENCE</scope>
    <source>
        <strain evidence="2">CP</strain>
    </source>
</reference>
<dbReference type="PANTHER" id="PTHR34656:SF1">
    <property type="entry name" value="PYRROLINE-5-CARBOXYLATE REDUCTASE"/>
    <property type="match status" value="1"/>
</dbReference>
<comment type="caution">
    <text evidence="2">The sequence shown here is derived from an EMBL/GenBank/DDBJ whole genome shotgun (WGS) entry which is preliminary data.</text>
</comment>
<name>A0AAV9F2S5_ACOCL</name>
<evidence type="ECO:0008006" key="4">
    <source>
        <dbReference type="Google" id="ProtNLM"/>
    </source>
</evidence>
<proteinExistence type="predicted"/>
<accession>A0AAV9F2S5</accession>
<dbReference type="EMBL" id="JAUJYO010000004">
    <property type="protein sequence ID" value="KAK1319383.1"/>
    <property type="molecule type" value="Genomic_DNA"/>
</dbReference>
<feature type="transmembrane region" description="Helical" evidence="1">
    <location>
        <begin position="20"/>
        <end position="42"/>
    </location>
</feature>
<evidence type="ECO:0000313" key="3">
    <source>
        <dbReference type="Proteomes" id="UP001180020"/>
    </source>
</evidence>
<dbReference type="PANTHER" id="PTHR34656">
    <property type="entry name" value="PYRROLINE-5-CARBOXYLATE REDUCTASE"/>
    <property type="match status" value="1"/>
</dbReference>
<protein>
    <recommendedName>
        <fullName evidence="4">Transmembrane protein</fullName>
    </recommendedName>
</protein>
<keyword evidence="1" id="KW-1133">Transmembrane helix</keyword>
<sequence>MANQTHLFLLNILSKRRTWVSLFIIVYGLLLYSCWSLLLSILSWYSSTSSSSSSSSASSGWAALYASVLFGGVFGILSMAAAAAVAVPATLVTWITVLVLLAFCGRPRTSLVEEGRRLTAEISGFAVRIVLREGNIIAAVCALLSFLVLLRRRTQQDENASL</sequence>
<gene>
    <name evidence="2" type="ORF">QJS10_CPB04g01493</name>
</gene>
<feature type="transmembrane region" description="Helical" evidence="1">
    <location>
        <begin position="129"/>
        <end position="150"/>
    </location>
</feature>
<organism evidence="2 3">
    <name type="scientific">Acorus calamus</name>
    <name type="common">Sweet flag</name>
    <dbReference type="NCBI Taxonomy" id="4465"/>
    <lineage>
        <taxon>Eukaryota</taxon>
        <taxon>Viridiplantae</taxon>
        <taxon>Streptophyta</taxon>
        <taxon>Embryophyta</taxon>
        <taxon>Tracheophyta</taxon>
        <taxon>Spermatophyta</taxon>
        <taxon>Magnoliopsida</taxon>
        <taxon>Liliopsida</taxon>
        <taxon>Acoraceae</taxon>
        <taxon>Acorus</taxon>
    </lineage>
</organism>